<evidence type="ECO:0000313" key="8">
    <source>
        <dbReference type="Proteomes" id="UP000010384"/>
    </source>
</evidence>
<dbReference type="Proteomes" id="UP000010384">
    <property type="component" value="Plasmid pCHRO.01"/>
</dbReference>
<dbReference type="SUPFAM" id="SSF52540">
    <property type="entry name" value="P-loop containing nucleoside triphosphate hydrolases"/>
    <property type="match status" value="1"/>
</dbReference>
<dbReference type="GO" id="GO:0004386">
    <property type="term" value="F:helicase activity"/>
    <property type="evidence" value="ECO:0007669"/>
    <property type="project" value="UniProtKB-KW"/>
</dbReference>
<dbReference type="AlphaFoldDB" id="K9U9X3"/>
<dbReference type="RefSeq" id="WP_015163163.1">
    <property type="nucleotide sequence ID" value="NC_019699.1"/>
</dbReference>
<dbReference type="InterPro" id="IPR057342">
    <property type="entry name" value="DEXDc_RapA"/>
</dbReference>
<dbReference type="CDD" id="cd18793">
    <property type="entry name" value="SF2_C_SNF"/>
    <property type="match status" value="1"/>
</dbReference>
<dbReference type="InterPro" id="IPR049730">
    <property type="entry name" value="SNF2/RAD54-like_C"/>
</dbReference>
<gene>
    <name evidence="7" type="ORF">Chro_5891</name>
</gene>
<dbReference type="SMART" id="SM00490">
    <property type="entry name" value="HELICc"/>
    <property type="match status" value="1"/>
</dbReference>
<accession>K9U9X3</accession>
<evidence type="ECO:0000256" key="2">
    <source>
        <dbReference type="ARBA" id="ARBA00022801"/>
    </source>
</evidence>
<dbReference type="HOGENOM" id="CLU_009866_1_0_3"/>
<dbReference type="SMART" id="SM00487">
    <property type="entry name" value="DEXDc"/>
    <property type="match status" value="1"/>
</dbReference>
<dbReference type="PROSITE" id="PS51192">
    <property type="entry name" value="HELICASE_ATP_BIND_1"/>
    <property type="match status" value="1"/>
</dbReference>
<dbReference type="PROSITE" id="PS51194">
    <property type="entry name" value="HELICASE_CTER"/>
    <property type="match status" value="1"/>
</dbReference>
<organism evidence="7 8">
    <name type="scientific">Chroococcidiopsis thermalis (strain PCC 7203)</name>
    <dbReference type="NCBI Taxonomy" id="251229"/>
    <lineage>
        <taxon>Bacteria</taxon>
        <taxon>Bacillati</taxon>
        <taxon>Cyanobacteriota</taxon>
        <taxon>Cyanophyceae</taxon>
        <taxon>Chroococcidiopsidales</taxon>
        <taxon>Chroococcidiopsidaceae</taxon>
        <taxon>Chroococcidiopsis</taxon>
    </lineage>
</organism>
<dbReference type="PANTHER" id="PTHR45766:SF6">
    <property type="entry name" value="SWI_SNF-RELATED MATRIX-ASSOCIATED ACTIN-DEPENDENT REGULATOR OF CHROMATIN SUBFAMILY A-LIKE PROTEIN 1"/>
    <property type="match status" value="1"/>
</dbReference>
<proteinExistence type="predicted"/>
<evidence type="ECO:0000259" key="6">
    <source>
        <dbReference type="PROSITE" id="PS51194"/>
    </source>
</evidence>
<dbReference type="InterPro" id="IPR027417">
    <property type="entry name" value="P-loop_NTPase"/>
</dbReference>
<dbReference type="CDD" id="cd18011">
    <property type="entry name" value="DEXDc_RapA"/>
    <property type="match status" value="1"/>
</dbReference>
<protein>
    <submittedName>
        <fullName evidence="7">Helicase domain protein</fullName>
    </submittedName>
</protein>
<dbReference type="PATRIC" id="fig|251229.3.peg.6883"/>
<dbReference type="GO" id="GO:0005524">
    <property type="term" value="F:ATP binding"/>
    <property type="evidence" value="ECO:0007669"/>
    <property type="project" value="UniProtKB-KW"/>
</dbReference>
<keyword evidence="2" id="KW-0378">Hydrolase</keyword>
<geneLocation type="plasmid" evidence="7 8">
    <name>pCHRO.01</name>
</geneLocation>
<sequence>MEKLNPTPGSIVTCRDRSWVVLPSDRADIIHLRPLSGNEDLICGIYQSLDIEIEAIAPAQFPLPRPEAIQDRVAVQLLMDAARLSLRSGAGPFRCLGRLSVRPRPYQLVPLLMALRLSTVRLLVADDVGIGKTIEAGLIARELLDRGEVKRLAILCPPQLCDQWQRELQQKFQIDAVVIRSGTVSKLERGLPSGDRHIFEYYRHIIVSLDYAKSERRRASFLTHCPDLVIVDEAHTCARGNSGDTSVQQRHQLVQQVAAKTERHLVLLTATPHSGIEASFLSILGLLEPEFEQFDLDRLSEAQRIHLASHFVQRRRADVKSWLGNETPFPERESLELPYRLSKEYRHLFEEVYNFARGLVKTADDRLSYAQRRGRYWSALALIRCIMSSPAAAIATLTRQASKSADVGELVGDIDEDLLGAYVYDPTEQEQATDAAPTVVVEQGQQSYGDKERRKLRVFVQQAEKLLGDKDTKLQQAIATVASLLQEGFNPIIWCRYIATANYVAGALASKLERRGSNIRVLAITGELSEDVRENKLADLQSYPQRVMVATDCLSEGINLQEHFSAVLHYDLPWNPNRLEQREGRIDRYGQTISVVKSYLLYGQDNPVDGAVLEVLIRKAMQIHKTLGITVPVPMDSATVTEAVFKSLFERAPEALQLSLLDLLETEESPLNQVHQSWDRAVEREKVSRTRFAQRAIKPAEVEQELVESDRILGDERDVERFVRSACERLNSSLIKKKQGWLLSSPPQCLKAVLGDKQRTISFTTPVPDGVEYVGRNHPLVEGLARYLLEEALDNTSNPTAARCGLTVTDAVDKRTVLLLLRLRHLLETTQHQGLLAEECLIAGFTGSPANPLWLPNETARELLQQAEPVNDLPIGRKRLEIAQFLERIGELAEELRQIAERRSHALSQSHRRVRNITKEGQVRVKPQLPMDILGILILQPGQPKVSR</sequence>
<dbReference type="Pfam" id="PF00271">
    <property type="entry name" value="Helicase_C"/>
    <property type="match status" value="1"/>
</dbReference>
<keyword evidence="8" id="KW-1185">Reference proteome</keyword>
<dbReference type="EMBL" id="CP003598">
    <property type="protein sequence ID" value="AFY91226.1"/>
    <property type="molecule type" value="Genomic_DNA"/>
</dbReference>
<evidence type="ECO:0000313" key="7">
    <source>
        <dbReference type="EMBL" id="AFY91226.1"/>
    </source>
</evidence>
<feature type="domain" description="Helicase C-terminal" evidence="6">
    <location>
        <begin position="473"/>
        <end position="639"/>
    </location>
</feature>
<dbReference type="InterPro" id="IPR014001">
    <property type="entry name" value="Helicase_ATP-bd"/>
</dbReference>
<keyword evidence="4" id="KW-0067">ATP-binding</keyword>
<name>K9U9X3_CHRTP</name>
<keyword evidence="3 7" id="KW-0347">Helicase</keyword>
<dbReference type="KEGG" id="cthe:Chro_5891"/>
<dbReference type="PANTHER" id="PTHR45766">
    <property type="entry name" value="DNA ANNEALING HELICASE AND ENDONUCLEASE ZRANB3 FAMILY MEMBER"/>
    <property type="match status" value="1"/>
</dbReference>
<keyword evidence="1" id="KW-0547">Nucleotide-binding</keyword>
<dbReference type="InterPro" id="IPR000330">
    <property type="entry name" value="SNF2_N"/>
</dbReference>
<dbReference type="InterPro" id="IPR038718">
    <property type="entry name" value="SNF2-like_sf"/>
</dbReference>
<dbReference type="FunCoup" id="K9U9X3">
    <property type="interactions" value="2"/>
</dbReference>
<evidence type="ECO:0000259" key="5">
    <source>
        <dbReference type="PROSITE" id="PS51192"/>
    </source>
</evidence>
<dbReference type="OrthoDB" id="9814088at2"/>
<feature type="domain" description="Helicase ATP-binding" evidence="5">
    <location>
        <begin position="113"/>
        <end position="290"/>
    </location>
</feature>
<dbReference type="Gene3D" id="3.40.50.10810">
    <property type="entry name" value="Tandem AAA-ATPase domain"/>
    <property type="match status" value="1"/>
</dbReference>
<evidence type="ECO:0000256" key="4">
    <source>
        <dbReference type="ARBA" id="ARBA00022840"/>
    </source>
</evidence>
<reference evidence="7 8" key="1">
    <citation type="submission" date="2012-06" db="EMBL/GenBank/DDBJ databases">
        <title>Finished plasmid 1 of genome of Chroococcidiopsis thermalis PCC 7203.</title>
        <authorList>
            <consortium name="US DOE Joint Genome Institute"/>
            <person name="Gugger M."/>
            <person name="Coursin T."/>
            <person name="Rippka R."/>
            <person name="Tandeau De Marsac N."/>
            <person name="Huntemann M."/>
            <person name="Wei C.-L."/>
            <person name="Han J."/>
            <person name="Detter J.C."/>
            <person name="Han C."/>
            <person name="Tapia R."/>
            <person name="Davenport K."/>
            <person name="Daligault H."/>
            <person name="Erkkila T."/>
            <person name="Gu W."/>
            <person name="Munk A.C.C."/>
            <person name="Teshima H."/>
            <person name="Xu Y."/>
            <person name="Chain P."/>
            <person name="Chen A."/>
            <person name="Krypides N."/>
            <person name="Mavromatis K."/>
            <person name="Markowitz V."/>
            <person name="Szeto E."/>
            <person name="Ivanova N."/>
            <person name="Mikhailova N."/>
            <person name="Ovchinnikova G."/>
            <person name="Pagani I."/>
            <person name="Pati A."/>
            <person name="Goodwin L."/>
            <person name="Peters L."/>
            <person name="Pitluck S."/>
            <person name="Woyke T."/>
            <person name="Kerfeld C."/>
        </authorList>
    </citation>
    <scope>NUCLEOTIDE SEQUENCE [LARGE SCALE GENOMIC DNA]</scope>
    <source>
        <strain evidence="7 8">PCC 7203</strain>
        <plasmid evidence="7 8">pCHRO.01</plasmid>
    </source>
</reference>
<evidence type="ECO:0000256" key="3">
    <source>
        <dbReference type="ARBA" id="ARBA00022806"/>
    </source>
</evidence>
<keyword evidence="7" id="KW-0614">Plasmid</keyword>
<dbReference type="Gene3D" id="3.40.50.300">
    <property type="entry name" value="P-loop containing nucleotide triphosphate hydrolases"/>
    <property type="match status" value="1"/>
</dbReference>
<evidence type="ECO:0000256" key="1">
    <source>
        <dbReference type="ARBA" id="ARBA00022741"/>
    </source>
</evidence>
<dbReference type="GO" id="GO:0016787">
    <property type="term" value="F:hydrolase activity"/>
    <property type="evidence" value="ECO:0007669"/>
    <property type="project" value="UniProtKB-KW"/>
</dbReference>
<dbReference type="InParanoid" id="K9U9X3"/>
<dbReference type="InterPro" id="IPR001650">
    <property type="entry name" value="Helicase_C-like"/>
</dbReference>
<dbReference type="Pfam" id="PF00176">
    <property type="entry name" value="SNF2-rel_dom"/>
    <property type="match status" value="1"/>
</dbReference>